<evidence type="ECO:0000313" key="2">
    <source>
        <dbReference type="EMBL" id="MQL75389.1"/>
    </source>
</evidence>
<keyword evidence="1" id="KW-1133">Transmembrane helix</keyword>
<keyword evidence="1" id="KW-0472">Membrane</keyword>
<keyword evidence="3" id="KW-1185">Reference proteome</keyword>
<evidence type="ECO:0000313" key="3">
    <source>
        <dbReference type="Proteomes" id="UP000652761"/>
    </source>
</evidence>
<comment type="caution">
    <text evidence="2">The sequence shown here is derived from an EMBL/GenBank/DDBJ whole genome shotgun (WGS) entry which is preliminary data.</text>
</comment>
<sequence length="195" mass="21622">MASKQQQPAIVRPWLLESVPLLAVVLIAAHVLALVPTLSRTQPPLPARYEKSPGWLLRSNLRAGRPISYLVLLLASATTGDGMYVPSFSFDIDTSKGYTHSEGGHDSERHYGHHLGYGPYGGGQQETGMYEWGYQLEFQFQPFLASSSYSGLASSSNLEGSAYHADSEFQSSQQSYTLKRDPKRHVRFGCIIVWL</sequence>
<dbReference type="Proteomes" id="UP000652761">
    <property type="component" value="Unassembled WGS sequence"/>
</dbReference>
<protein>
    <submittedName>
        <fullName evidence="2">Uncharacterized protein</fullName>
    </submittedName>
</protein>
<dbReference type="AlphaFoldDB" id="A0A843U4X1"/>
<dbReference type="EMBL" id="NMUH01000250">
    <property type="protein sequence ID" value="MQL75389.1"/>
    <property type="molecule type" value="Genomic_DNA"/>
</dbReference>
<gene>
    <name evidence="2" type="ORF">Taro_007781</name>
</gene>
<keyword evidence="1" id="KW-0812">Transmembrane</keyword>
<reference evidence="2" key="1">
    <citation type="submission" date="2017-07" db="EMBL/GenBank/DDBJ databases">
        <title>Taro Niue Genome Assembly and Annotation.</title>
        <authorList>
            <person name="Atibalentja N."/>
            <person name="Keating K."/>
            <person name="Fields C.J."/>
        </authorList>
    </citation>
    <scope>NUCLEOTIDE SEQUENCE</scope>
    <source>
        <strain evidence="2">Niue_2</strain>
        <tissue evidence="2">Leaf</tissue>
    </source>
</reference>
<accession>A0A843U4X1</accession>
<proteinExistence type="predicted"/>
<name>A0A843U4X1_COLES</name>
<organism evidence="2 3">
    <name type="scientific">Colocasia esculenta</name>
    <name type="common">Wild taro</name>
    <name type="synonym">Arum esculentum</name>
    <dbReference type="NCBI Taxonomy" id="4460"/>
    <lineage>
        <taxon>Eukaryota</taxon>
        <taxon>Viridiplantae</taxon>
        <taxon>Streptophyta</taxon>
        <taxon>Embryophyta</taxon>
        <taxon>Tracheophyta</taxon>
        <taxon>Spermatophyta</taxon>
        <taxon>Magnoliopsida</taxon>
        <taxon>Liliopsida</taxon>
        <taxon>Araceae</taxon>
        <taxon>Aroideae</taxon>
        <taxon>Colocasieae</taxon>
        <taxon>Colocasia</taxon>
    </lineage>
</organism>
<feature type="transmembrane region" description="Helical" evidence="1">
    <location>
        <begin position="20"/>
        <end position="38"/>
    </location>
</feature>
<evidence type="ECO:0000256" key="1">
    <source>
        <dbReference type="SAM" id="Phobius"/>
    </source>
</evidence>